<feature type="transmembrane region" description="Helical" evidence="1">
    <location>
        <begin position="248"/>
        <end position="266"/>
    </location>
</feature>
<dbReference type="AlphaFoldDB" id="A0A0D9W3D4"/>
<reference evidence="2" key="3">
    <citation type="submission" date="2015-04" db="UniProtKB">
        <authorList>
            <consortium name="EnsemblPlants"/>
        </authorList>
    </citation>
    <scope>IDENTIFICATION</scope>
</reference>
<dbReference type="EnsemblPlants" id="LPERR04G04750.1">
    <property type="protein sequence ID" value="LPERR04G04750.1"/>
    <property type="gene ID" value="LPERR04G04750"/>
</dbReference>
<keyword evidence="3" id="KW-1185">Reference proteome</keyword>
<sequence>MAGGGEDKDIVMSPPQKKDDIVVLMDDAQLMRLAILLRNKEEAIGRQMKFKSPEHLAEYLDCVNGAYDHAVSLLRDSSHATSDAHRAAADDDDTRRVIADDLSDYIKWGLNYGMQNIRNCSHRLDCISKIRAHYDSVVAELSGRSLGERRLRELAEEMVAFKESMSQHCKNLRSGSSRALSKLYSMALKQENVKFPDLVNKHKKKLGFHGEFSELEEAEKLEVYNSIIDESGRAKVQKRKAIVERSKGVAVLVATAGLIVWDIYTAEHTLEATVHRTLNVLSDVGQFAVQVAVEAAVTDMLVDVELGVFVVSLAGFVVGTAAGFLFAAVSGLFMDAIFGSGGTAPPPVENVTFHKVITPPDGMALANRIYYDG</sequence>
<evidence type="ECO:0000256" key="1">
    <source>
        <dbReference type="SAM" id="Phobius"/>
    </source>
</evidence>
<organism evidence="2 3">
    <name type="scientific">Leersia perrieri</name>
    <dbReference type="NCBI Taxonomy" id="77586"/>
    <lineage>
        <taxon>Eukaryota</taxon>
        <taxon>Viridiplantae</taxon>
        <taxon>Streptophyta</taxon>
        <taxon>Embryophyta</taxon>
        <taxon>Tracheophyta</taxon>
        <taxon>Spermatophyta</taxon>
        <taxon>Magnoliopsida</taxon>
        <taxon>Liliopsida</taxon>
        <taxon>Poales</taxon>
        <taxon>Poaceae</taxon>
        <taxon>BOP clade</taxon>
        <taxon>Oryzoideae</taxon>
        <taxon>Oryzeae</taxon>
        <taxon>Oryzinae</taxon>
        <taxon>Leersia</taxon>
    </lineage>
</organism>
<evidence type="ECO:0000313" key="2">
    <source>
        <dbReference type="EnsemblPlants" id="LPERR04G04750.1"/>
    </source>
</evidence>
<name>A0A0D9W3D4_9ORYZ</name>
<reference evidence="2 3" key="1">
    <citation type="submission" date="2012-08" db="EMBL/GenBank/DDBJ databases">
        <title>Oryza genome evolution.</title>
        <authorList>
            <person name="Wing R.A."/>
        </authorList>
    </citation>
    <scope>NUCLEOTIDE SEQUENCE</scope>
</reference>
<dbReference type="Gramene" id="LPERR04G04750.1">
    <property type="protein sequence ID" value="LPERR04G04750.1"/>
    <property type="gene ID" value="LPERR04G04750"/>
</dbReference>
<keyword evidence="1" id="KW-0812">Transmembrane</keyword>
<dbReference type="eggNOG" id="ENOG502S2N4">
    <property type="taxonomic scope" value="Eukaryota"/>
</dbReference>
<keyword evidence="1" id="KW-0472">Membrane</keyword>
<protein>
    <submittedName>
        <fullName evidence="2">Uncharacterized protein</fullName>
    </submittedName>
</protein>
<feature type="transmembrane region" description="Helical" evidence="1">
    <location>
        <begin position="306"/>
        <end position="329"/>
    </location>
</feature>
<accession>A0A0D9W3D4</accession>
<proteinExistence type="predicted"/>
<dbReference type="HOGENOM" id="CLU_063139_0_0_1"/>
<evidence type="ECO:0000313" key="3">
    <source>
        <dbReference type="Proteomes" id="UP000032180"/>
    </source>
</evidence>
<reference evidence="3" key="2">
    <citation type="submission" date="2013-12" db="EMBL/GenBank/DDBJ databases">
        <authorList>
            <person name="Yu Y."/>
            <person name="Lee S."/>
            <person name="de Baynast K."/>
            <person name="Wissotski M."/>
            <person name="Liu L."/>
            <person name="Talag J."/>
            <person name="Goicoechea J."/>
            <person name="Angelova A."/>
            <person name="Jetty R."/>
            <person name="Kudrna D."/>
            <person name="Golser W."/>
            <person name="Rivera L."/>
            <person name="Zhang J."/>
            <person name="Wing R."/>
        </authorList>
    </citation>
    <scope>NUCLEOTIDE SEQUENCE</scope>
</reference>
<dbReference type="Proteomes" id="UP000032180">
    <property type="component" value="Chromosome 4"/>
</dbReference>
<keyword evidence="1" id="KW-1133">Transmembrane helix</keyword>